<evidence type="ECO:0000313" key="1">
    <source>
        <dbReference type="EMBL" id="KAI8537822.1"/>
    </source>
</evidence>
<organism evidence="1 2">
    <name type="scientific">Rhododendron molle</name>
    <name type="common">Chinese azalea</name>
    <name type="synonym">Azalea mollis</name>
    <dbReference type="NCBI Taxonomy" id="49168"/>
    <lineage>
        <taxon>Eukaryota</taxon>
        <taxon>Viridiplantae</taxon>
        <taxon>Streptophyta</taxon>
        <taxon>Embryophyta</taxon>
        <taxon>Tracheophyta</taxon>
        <taxon>Spermatophyta</taxon>
        <taxon>Magnoliopsida</taxon>
        <taxon>eudicotyledons</taxon>
        <taxon>Gunneridae</taxon>
        <taxon>Pentapetalae</taxon>
        <taxon>asterids</taxon>
        <taxon>Ericales</taxon>
        <taxon>Ericaceae</taxon>
        <taxon>Ericoideae</taxon>
        <taxon>Rhodoreae</taxon>
        <taxon>Rhododendron</taxon>
    </lineage>
</organism>
<proteinExistence type="predicted"/>
<dbReference type="EMBL" id="CM046396">
    <property type="protein sequence ID" value="KAI8537822.1"/>
    <property type="molecule type" value="Genomic_DNA"/>
</dbReference>
<sequence>MPKLEIGALLELIQRYRVSVAYIKLVLQALNHKASAVGSPPRPSLRFLQSRLRHFSVLSITPQTVGFFFLDSHSLEVDCEGNRRLGIVGRGYRQIQLCRQIVRCKIIDYSSLFLWRGMFSHSPGTMLTLQTELSVADISSQLVGLPNMSFKDRVVGAFKTQQILFQSHKWTVYVRGATNEDHGVVVKRAVFQLHASFNNPTRVLESPPSEVSESGWGEFEIAITLHFHSDIYHELNHFSHDNDSLWGSSPERGTSLSDLEREWQRRHDQFHTIGYRDGVTAGKEASAQEGFNMGFKESVGVGYNWGLVRGVTSALTCLPDGMKEKLVVTQEEKDKFQSLYESVHSLSTTDALKLFHDDILTDRSVEHSENAEASPNEAGTEMAERMAYFGLSVNMVAFMFYVMHRPFSSSANAMNIFLGISQTSSVLGGFLADAYLGRYGTIAISLLYISQCTMDFILLTTLEDLPEGRTKVRCTKFQVSRQGGFKASVVCRNTCIIDCPVDIDCGYAFVLNEKLGAENSEAFSSPSRESIKTAPLIADDSPYLLQVVKRKVLDRFTKCRSTVKYIGRKARWDVQVEELNSRRENEESCDLFSGKWVFDNSSYPLYNESDCPYMSDQLACHKHGQADLGGQIWVINIMLRVVKILSIGIFLVPVRLAVCGLLPLICRWNLTEMWEKLRGKRLMFVGDSLNRGQWISMVCLLQSVIPVDKRSMSPNAHLTIFRAEEYNATVEFLWAPLLVDSNSNDPVNHRLDERIMQPDSVLRHASQWEHADILVFNTYLWWSQGPVKLLWSSEGDGVCEEIDGLGGMELAMEAWANWVASNVNPLKKQVFFVTMSPTHLWSREWETSEGNCYNEKTPIKDEGYWGSGPTCLQCEWWRGCCIVLVMVHYYIDLDTGMFVTNPKLMPMLLKAVRESLDEKASSL</sequence>
<keyword evidence="2" id="KW-1185">Reference proteome</keyword>
<accession>A0ACC0MBE2</accession>
<gene>
    <name evidence="1" type="ORF">RHMOL_Rhmol09G0053700</name>
</gene>
<reference evidence="1" key="1">
    <citation type="submission" date="2022-02" db="EMBL/GenBank/DDBJ databases">
        <title>Plant Genome Project.</title>
        <authorList>
            <person name="Zhang R.-G."/>
        </authorList>
    </citation>
    <scope>NUCLEOTIDE SEQUENCE</scope>
    <source>
        <strain evidence="1">AT1</strain>
    </source>
</reference>
<dbReference type="Proteomes" id="UP001062846">
    <property type="component" value="Chromosome 9"/>
</dbReference>
<evidence type="ECO:0000313" key="2">
    <source>
        <dbReference type="Proteomes" id="UP001062846"/>
    </source>
</evidence>
<protein>
    <submittedName>
        <fullName evidence="1">Uncharacterized protein</fullName>
    </submittedName>
</protein>
<name>A0ACC0MBE2_RHOML</name>
<comment type="caution">
    <text evidence="1">The sequence shown here is derived from an EMBL/GenBank/DDBJ whole genome shotgun (WGS) entry which is preliminary data.</text>
</comment>